<accession>A0A074ZTI4</accession>
<evidence type="ECO:0000313" key="3">
    <source>
        <dbReference type="Proteomes" id="UP000054324"/>
    </source>
</evidence>
<dbReference type="GeneID" id="20320288"/>
<name>A0A074ZTI4_OPIVI</name>
<keyword evidence="3" id="KW-1185">Reference proteome</keyword>
<dbReference type="AlphaFoldDB" id="A0A074ZTI4"/>
<dbReference type="CTD" id="20320288"/>
<reference evidence="2 3" key="1">
    <citation type="submission" date="2013-11" db="EMBL/GenBank/DDBJ databases">
        <title>Opisthorchis viverrini - life in the bile duct.</title>
        <authorList>
            <person name="Young N.D."/>
            <person name="Nagarajan N."/>
            <person name="Lin S.J."/>
            <person name="Korhonen P.K."/>
            <person name="Jex A.R."/>
            <person name="Hall R.S."/>
            <person name="Safavi-Hemami H."/>
            <person name="Kaewkong W."/>
            <person name="Bertrand D."/>
            <person name="Gao S."/>
            <person name="Seet Q."/>
            <person name="Wongkham S."/>
            <person name="Teh B.T."/>
            <person name="Wongkham C."/>
            <person name="Intapan P.M."/>
            <person name="Maleewong W."/>
            <person name="Yang X."/>
            <person name="Hu M."/>
            <person name="Wang Z."/>
            <person name="Hofmann A."/>
            <person name="Sternberg P.W."/>
            <person name="Tan P."/>
            <person name="Wang J."/>
            <person name="Gasser R.B."/>
        </authorList>
    </citation>
    <scope>NUCLEOTIDE SEQUENCE [LARGE SCALE GENOMIC DNA]</scope>
</reference>
<dbReference type="KEGG" id="ovi:T265_06106"/>
<sequence length="165" mass="17982">MVRFPSDPRKSARNVPIHYLRRTAIAQQYRSELAQQLSTVKHYCGGSEHVDEAWQNVKEAILAAFSVACPTSPIRPRDHWMSPRSLSMINARKAIPAGNDRALIGARASKLLPSMHSSFSNPPLDNPLTVLDLCTKLPARACNAQLPTPSPKSSVNETAAAATTV</sequence>
<gene>
    <name evidence="2" type="ORF">T265_06106</name>
</gene>
<proteinExistence type="predicted"/>
<dbReference type="RefSeq" id="XP_009169556.1">
    <property type="nucleotide sequence ID" value="XM_009171292.1"/>
</dbReference>
<evidence type="ECO:0000256" key="1">
    <source>
        <dbReference type="SAM" id="MobiDB-lite"/>
    </source>
</evidence>
<dbReference type="Proteomes" id="UP000054324">
    <property type="component" value="Unassembled WGS sequence"/>
</dbReference>
<evidence type="ECO:0000313" key="2">
    <source>
        <dbReference type="EMBL" id="KER26670.1"/>
    </source>
</evidence>
<feature type="region of interest" description="Disordered" evidence="1">
    <location>
        <begin position="145"/>
        <end position="165"/>
    </location>
</feature>
<protein>
    <submittedName>
        <fullName evidence="2">Uncharacterized protein</fullName>
    </submittedName>
</protein>
<organism evidence="2 3">
    <name type="scientific">Opisthorchis viverrini</name>
    <name type="common">Southeast Asian liver fluke</name>
    <dbReference type="NCBI Taxonomy" id="6198"/>
    <lineage>
        <taxon>Eukaryota</taxon>
        <taxon>Metazoa</taxon>
        <taxon>Spiralia</taxon>
        <taxon>Lophotrochozoa</taxon>
        <taxon>Platyhelminthes</taxon>
        <taxon>Trematoda</taxon>
        <taxon>Digenea</taxon>
        <taxon>Opisthorchiida</taxon>
        <taxon>Opisthorchiata</taxon>
        <taxon>Opisthorchiidae</taxon>
        <taxon>Opisthorchis</taxon>
    </lineage>
</organism>
<dbReference type="EMBL" id="KL596741">
    <property type="protein sequence ID" value="KER26670.1"/>
    <property type="molecule type" value="Genomic_DNA"/>
</dbReference>